<gene>
    <name evidence="1" type="ORF">SAMN05421796_101800</name>
</gene>
<name>A0A1N7KT16_9FLAO</name>
<dbReference type="RefSeq" id="WP_165787323.1">
    <property type="nucleotide sequence ID" value="NZ_FTOJ01000001.1"/>
</dbReference>
<sequence>MATTLNITPAVKGKESKRFNAVISKSRVNKVSDVKKNKIFALVGKVMAKNA</sequence>
<reference evidence="2" key="1">
    <citation type="submission" date="2017-01" db="EMBL/GenBank/DDBJ databases">
        <authorList>
            <person name="Varghese N."/>
            <person name="Submissions S."/>
        </authorList>
    </citation>
    <scope>NUCLEOTIDE SEQUENCE [LARGE SCALE GENOMIC DNA]</scope>
    <source>
        <strain evidence="2">DSM 21068</strain>
    </source>
</reference>
<dbReference type="AlphaFoldDB" id="A0A1N7KT16"/>
<accession>A0A1N7KT16</accession>
<evidence type="ECO:0000313" key="1">
    <source>
        <dbReference type="EMBL" id="SIS64691.1"/>
    </source>
</evidence>
<dbReference type="STRING" id="551459.SAMN05421796_101800"/>
<dbReference type="Proteomes" id="UP000186246">
    <property type="component" value="Unassembled WGS sequence"/>
</dbReference>
<protein>
    <submittedName>
        <fullName evidence="1">Uncharacterized protein</fullName>
    </submittedName>
</protein>
<evidence type="ECO:0000313" key="2">
    <source>
        <dbReference type="Proteomes" id="UP000186246"/>
    </source>
</evidence>
<dbReference type="EMBL" id="FTOJ01000001">
    <property type="protein sequence ID" value="SIS64691.1"/>
    <property type="molecule type" value="Genomic_DNA"/>
</dbReference>
<organism evidence="1 2">
    <name type="scientific">Chryseobacterium piscicola</name>
    <dbReference type="NCBI Taxonomy" id="551459"/>
    <lineage>
        <taxon>Bacteria</taxon>
        <taxon>Pseudomonadati</taxon>
        <taxon>Bacteroidota</taxon>
        <taxon>Flavobacteriia</taxon>
        <taxon>Flavobacteriales</taxon>
        <taxon>Weeksellaceae</taxon>
        <taxon>Chryseobacterium group</taxon>
        <taxon>Chryseobacterium</taxon>
    </lineage>
</organism>
<proteinExistence type="predicted"/>